<dbReference type="Gene3D" id="3.40.50.720">
    <property type="entry name" value="NAD(P)-binding Rossmann-like Domain"/>
    <property type="match status" value="1"/>
</dbReference>
<sequence>MTRALEGKVAIVTGAGQGIGTVVATLLAQRGATVILADIDADRVESSASAIREAGLKAVGLSFDLAQEDEIADAVRRIAADHGRIDIIHNNAALQTESQRNRDLDVVQLDTHAWDMAFAVNARGPMLLCKYALPTMIDGGGGSIIHSASGFGLLGETTLTAYGSSKAALINLSRFIATQYGKRRVRSNVIAIGFVLSETAIETTPQAVKDILLAHHLSPELGAPIDIANVVAFLASDEARFINGAMIPVDGGFTAHQPSMVDFERLFAAAGSSKL</sequence>
<evidence type="ECO:0000313" key="3">
    <source>
        <dbReference type="EMBL" id="MBA2933724.1"/>
    </source>
</evidence>
<dbReference type="EMBL" id="JACEIB010000003">
    <property type="protein sequence ID" value="MBA2933724.1"/>
    <property type="molecule type" value="Genomic_DNA"/>
</dbReference>
<dbReference type="PANTHER" id="PTHR24321:SF8">
    <property type="entry name" value="ESTRADIOL 17-BETA-DEHYDROGENASE 8-RELATED"/>
    <property type="match status" value="1"/>
</dbReference>
<reference evidence="3 4" key="1">
    <citation type="submission" date="2020-07" db="EMBL/GenBank/DDBJ databases">
        <authorList>
            <person name="Sun Q."/>
        </authorList>
    </citation>
    <scope>NUCLEOTIDE SEQUENCE [LARGE SCALE GENOMIC DNA]</scope>
    <source>
        <strain evidence="3 4">CGMCC 1.13654</strain>
    </source>
</reference>
<dbReference type="PRINTS" id="PR00081">
    <property type="entry name" value="GDHRDH"/>
</dbReference>
<dbReference type="InterPro" id="IPR002347">
    <property type="entry name" value="SDR_fam"/>
</dbReference>
<evidence type="ECO:0000256" key="1">
    <source>
        <dbReference type="ARBA" id="ARBA00006484"/>
    </source>
</evidence>
<dbReference type="FunFam" id="3.40.50.720:FF:000084">
    <property type="entry name" value="Short-chain dehydrogenase reductase"/>
    <property type="match status" value="1"/>
</dbReference>
<comment type="caution">
    <text evidence="3">The sequence shown here is derived from an EMBL/GenBank/DDBJ whole genome shotgun (WGS) entry which is preliminary data.</text>
</comment>
<keyword evidence="4" id="KW-1185">Reference proteome</keyword>
<dbReference type="SUPFAM" id="SSF51735">
    <property type="entry name" value="NAD(P)-binding Rossmann-fold domains"/>
    <property type="match status" value="1"/>
</dbReference>
<dbReference type="Proteomes" id="UP000570166">
    <property type="component" value="Unassembled WGS sequence"/>
</dbReference>
<dbReference type="AlphaFoldDB" id="A0A838L3G4"/>
<gene>
    <name evidence="3" type="ORF">HZF05_06385</name>
</gene>
<comment type="similarity">
    <text evidence="1">Belongs to the short-chain dehydrogenases/reductases (SDR) family.</text>
</comment>
<dbReference type="InterPro" id="IPR020904">
    <property type="entry name" value="Sc_DH/Rdtase_CS"/>
</dbReference>
<dbReference type="GO" id="GO:0016491">
    <property type="term" value="F:oxidoreductase activity"/>
    <property type="evidence" value="ECO:0007669"/>
    <property type="project" value="UniProtKB-KW"/>
</dbReference>
<organism evidence="3 4">
    <name type="scientific">Sphingomonas chungangi</name>
    <dbReference type="NCBI Taxonomy" id="2683589"/>
    <lineage>
        <taxon>Bacteria</taxon>
        <taxon>Pseudomonadati</taxon>
        <taxon>Pseudomonadota</taxon>
        <taxon>Alphaproteobacteria</taxon>
        <taxon>Sphingomonadales</taxon>
        <taxon>Sphingomonadaceae</taxon>
        <taxon>Sphingomonas</taxon>
    </lineage>
</organism>
<evidence type="ECO:0000256" key="2">
    <source>
        <dbReference type="ARBA" id="ARBA00023002"/>
    </source>
</evidence>
<accession>A0A838L3G4</accession>
<dbReference type="PANTHER" id="PTHR24321">
    <property type="entry name" value="DEHYDROGENASES, SHORT CHAIN"/>
    <property type="match status" value="1"/>
</dbReference>
<keyword evidence="2" id="KW-0560">Oxidoreductase</keyword>
<protein>
    <submittedName>
        <fullName evidence="3">SDR family oxidoreductase</fullName>
    </submittedName>
</protein>
<name>A0A838L3G4_9SPHN</name>
<dbReference type="Pfam" id="PF13561">
    <property type="entry name" value="adh_short_C2"/>
    <property type="match status" value="1"/>
</dbReference>
<dbReference type="PROSITE" id="PS00061">
    <property type="entry name" value="ADH_SHORT"/>
    <property type="match status" value="1"/>
</dbReference>
<dbReference type="InterPro" id="IPR036291">
    <property type="entry name" value="NAD(P)-bd_dom_sf"/>
</dbReference>
<dbReference type="PRINTS" id="PR00080">
    <property type="entry name" value="SDRFAMILY"/>
</dbReference>
<proteinExistence type="inferred from homology"/>
<dbReference type="CDD" id="cd05233">
    <property type="entry name" value="SDR_c"/>
    <property type="match status" value="1"/>
</dbReference>
<dbReference type="RefSeq" id="WP_160363528.1">
    <property type="nucleotide sequence ID" value="NZ_JACEIB010000003.1"/>
</dbReference>
<evidence type="ECO:0000313" key="4">
    <source>
        <dbReference type="Proteomes" id="UP000570166"/>
    </source>
</evidence>